<keyword evidence="1" id="KW-0433">Leucine-rich repeat</keyword>
<reference evidence="10 11" key="1">
    <citation type="journal article" date="2022" name="G3 (Bethesda)">
        <title>Whole-genome sequence and methylome profiling of the almond [Prunus dulcis (Mill.) D.A. Webb] cultivar 'Nonpareil'.</title>
        <authorList>
            <person name="D'Amico-Willman K.M."/>
            <person name="Ouma W.Z."/>
            <person name="Meulia T."/>
            <person name="Sideli G.M."/>
            <person name="Gradziel T.M."/>
            <person name="Fresnedo-Ramirez J."/>
        </authorList>
    </citation>
    <scope>NUCLEOTIDE SEQUENCE [LARGE SCALE GENOMIC DNA]</scope>
    <source>
        <strain evidence="10">Clone GOH B32 T37-40</strain>
    </source>
</reference>
<evidence type="ECO:0000256" key="2">
    <source>
        <dbReference type="ARBA" id="ARBA00022737"/>
    </source>
</evidence>
<dbReference type="InterPro" id="IPR002182">
    <property type="entry name" value="NB-ARC"/>
</dbReference>
<dbReference type="PANTHER" id="PTHR36766">
    <property type="entry name" value="PLANT BROAD-SPECTRUM MILDEW RESISTANCE PROTEIN RPW8"/>
    <property type="match status" value="1"/>
</dbReference>
<name>A0AAD4W4J0_PRUDU</name>
<dbReference type="InterPro" id="IPR003591">
    <property type="entry name" value="Leu-rich_rpt_typical-subtyp"/>
</dbReference>
<dbReference type="Gene3D" id="3.80.10.10">
    <property type="entry name" value="Ribonuclease Inhibitor"/>
    <property type="match status" value="1"/>
</dbReference>
<keyword evidence="11" id="KW-1185">Reference proteome</keyword>
<dbReference type="InterPro" id="IPR041118">
    <property type="entry name" value="Rx_N"/>
</dbReference>
<dbReference type="PROSITE" id="PS51450">
    <property type="entry name" value="LRR"/>
    <property type="match status" value="1"/>
</dbReference>
<dbReference type="GO" id="GO:0043531">
    <property type="term" value="F:ADP binding"/>
    <property type="evidence" value="ECO:0007669"/>
    <property type="project" value="InterPro"/>
</dbReference>
<dbReference type="EMBL" id="JAJFAZ020000004">
    <property type="protein sequence ID" value="KAI5335959.1"/>
    <property type="molecule type" value="Genomic_DNA"/>
</dbReference>
<evidence type="ECO:0008006" key="12">
    <source>
        <dbReference type="Google" id="ProtNLM"/>
    </source>
</evidence>
<dbReference type="SUPFAM" id="SSF52058">
    <property type="entry name" value="L domain-like"/>
    <property type="match status" value="1"/>
</dbReference>
<dbReference type="GO" id="GO:0006952">
    <property type="term" value="P:defense response"/>
    <property type="evidence" value="ECO:0007669"/>
    <property type="project" value="UniProtKB-KW"/>
</dbReference>
<dbReference type="Gene3D" id="1.10.10.10">
    <property type="entry name" value="Winged helix-like DNA-binding domain superfamily/Winged helix DNA-binding domain"/>
    <property type="match status" value="1"/>
</dbReference>
<dbReference type="Gene3D" id="1.20.5.4130">
    <property type="match status" value="1"/>
</dbReference>
<dbReference type="Pfam" id="PF23559">
    <property type="entry name" value="WHD_DRP"/>
    <property type="match status" value="1"/>
</dbReference>
<evidence type="ECO:0000313" key="10">
    <source>
        <dbReference type="EMBL" id="KAI5335959.1"/>
    </source>
</evidence>
<evidence type="ECO:0000259" key="9">
    <source>
        <dbReference type="Pfam" id="PF23598"/>
    </source>
</evidence>
<dbReference type="InterPro" id="IPR058922">
    <property type="entry name" value="WHD_DRP"/>
</dbReference>
<evidence type="ECO:0000256" key="4">
    <source>
        <dbReference type="ARBA" id="ARBA00022821"/>
    </source>
</evidence>
<dbReference type="InterPro" id="IPR027417">
    <property type="entry name" value="P-loop_NTPase"/>
</dbReference>
<dbReference type="AlphaFoldDB" id="A0AAD4W4J0"/>
<keyword evidence="5" id="KW-0067">ATP-binding</keyword>
<evidence type="ECO:0000259" key="7">
    <source>
        <dbReference type="Pfam" id="PF18052"/>
    </source>
</evidence>
<dbReference type="GO" id="GO:0051707">
    <property type="term" value="P:response to other organism"/>
    <property type="evidence" value="ECO:0007669"/>
    <property type="project" value="UniProtKB-ARBA"/>
</dbReference>
<dbReference type="Gene3D" id="1.10.8.430">
    <property type="entry name" value="Helical domain of apoptotic protease-activating factors"/>
    <property type="match status" value="1"/>
</dbReference>
<dbReference type="InterPro" id="IPR036388">
    <property type="entry name" value="WH-like_DNA-bd_sf"/>
</dbReference>
<dbReference type="SMART" id="SM00369">
    <property type="entry name" value="LRR_TYP"/>
    <property type="match status" value="3"/>
</dbReference>
<keyword evidence="3" id="KW-0547">Nucleotide-binding</keyword>
<dbReference type="Pfam" id="PF23598">
    <property type="entry name" value="LRR_14"/>
    <property type="match status" value="1"/>
</dbReference>
<dbReference type="InterPro" id="IPR055414">
    <property type="entry name" value="LRR_R13L4/SHOC2-like"/>
</dbReference>
<accession>A0AAD4W4J0</accession>
<dbReference type="InterPro" id="IPR032675">
    <property type="entry name" value="LRR_dom_sf"/>
</dbReference>
<dbReference type="InterPro" id="IPR042197">
    <property type="entry name" value="Apaf_helical"/>
</dbReference>
<evidence type="ECO:0000259" key="6">
    <source>
        <dbReference type="Pfam" id="PF00931"/>
    </source>
</evidence>
<feature type="domain" description="Disease resistance protein winged helix" evidence="8">
    <location>
        <begin position="436"/>
        <end position="507"/>
    </location>
</feature>
<feature type="domain" description="Disease resistance R13L4/SHOC-2-like LRR" evidence="9">
    <location>
        <begin position="560"/>
        <end position="849"/>
    </location>
</feature>
<evidence type="ECO:0000256" key="5">
    <source>
        <dbReference type="ARBA" id="ARBA00022840"/>
    </source>
</evidence>
<gene>
    <name evidence="10" type="ORF">L3X38_026093</name>
</gene>
<evidence type="ECO:0000259" key="8">
    <source>
        <dbReference type="Pfam" id="PF23559"/>
    </source>
</evidence>
<dbReference type="PRINTS" id="PR00364">
    <property type="entry name" value="DISEASERSIST"/>
</dbReference>
<comment type="caution">
    <text evidence="10">The sequence shown here is derived from an EMBL/GenBank/DDBJ whole genome shotgun (WGS) entry which is preliminary data.</text>
</comment>
<evidence type="ECO:0000256" key="3">
    <source>
        <dbReference type="ARBA" id="ARBA00022741"/>
    </source>
</evidence>
<dbReference type="Proteomes" id="UP001054821">
    <property type="component" value="Chromosome 4"/>
</dbReference>
<proteinExistence type="predicted"/>
<evidence type="ECO:0000256" key="1">
    <source>
        <dbReference type="ARBA" id="ARBA00022614"/>
    </source>
</evidence>
<dbReference type="Pfam" id="PF00931">
    <property type="entry name" value="NB-ARC"/>
    <property type="match status" value="1"/>
</dbReference>
<evidence type="ECO:0000313" key="11">
    <source>
        <dbReference type="Proteomes" id="UP001054821"/>
    </source>
</evidence>
<feature type="domain" description="NB-ARC" evidence="6">
    <location>
        <begin position="187"/>
        <end position="352"/>
    </location>
</feature>
<keyword evidence="2" id="KW-0677">Repeat</keyword>
<dbReference type="PANTHER" id="PTHR36766:SF45">
    <property type="entry name" value="NB-ARC DOMAIN-CONTAINING PROTEIN"/>
    <property type="match status" value="1"/>
</dbReference>
<keyword evidence="4" id="KW-0611">Plant defense</keyword>
<dbReference type="FunFam" id="1.10.10.10:FF:000322">
    <property type="entry name" value="Probable disease resistance protein At1g63360"/>
    <property type="match status" value="1"/>
</dbReference>
<sequence length="930" mass="106635">MAGALISVLLERLASTTYEYIEGGVKLVLNVKEDVEKFTGTLQVIQAVLDDAEQRQVTDQAVKIWLDKLKDISYQMVDVLDEWNTNILKQQVEKQEREGDPNALVTKKKVRFSSFSPYFCLGKVSRVILRRRIARKIKGLNDKLTEIYEERKKYQFLSIQQPQQPQRPQTASFVDISEIFGREDEKKVLITNLLSDSSAEGKGLLIIPIVGMGGMGKTTLTQLAYNDDRVKTHFDLRKWVCVSDPFDEIKIAKAISGDDAPSSNEWDYVLECMSKSIQGKRFLLVLDDVWTDDPKKWEQLKVPFQNGAKGNRILVTTRKHEVAKMMKASNVINLRELNDECCLSIFNHMAFWDRDVHEFGDISKEIVKKCKGLPLAAKTLGSLMQNKTKMGEWKEVLHSKIWDLEKVEQEVFQPLFLSYNDLAPTIKCCLLYCATFPKDYEFERDDLIKLWMAQGYVISKGNKEKGTTGDAVFDNLVARSFFQDFKKHRDTGTITGCKIHDIVHDFVQFLTKNECLIIDHGEETTSESKVFGDKVRHLTLRYVPEGPLPLFISSYDCKNLRTLATFDSRITTIDRNLILQLKCLRTLNLSDNPIEELPKEIGELIHLRHIDLSSNDRLKKLPDTICGLYNLSTLRLVLCSNLTKLPENMGNLINLKHLYVDYSGLLESFPKVIGRLTSLQTLDVCSCNGDKDEAFQIGDLRNLNLEGSLKIRLRGDATDKSEVEKAQLWDKKLFNLTVHFIGDATYSSSCVEILNALRPHPDLESLEIWGHNGTTWPNRIQSLHNLRFLTVGGGTPWRLWPLGKLECLEKLTLYSMIGVKKVGVEFLGFRIRSPQILFPKLKLLWFDNMSNWEEWEGVEDSEITIMPCLSELRISDCKLLKALPDFIFKTPLQTLDIIRCRRLAEHYEEGNGEWAKISAKIPNIRIYSRR</sequence>
<dbReference type="Pfam" id="PF18052">
    <property type="entry name" value="Rx_N"/>
    <property type="match status" value="1"/>
</dbReference>
<dbReference type="Gene3D" id="3.40.50.300">
    <property type="entry name" value="P-loop containing nucleotide triphosphate hydrolases"/>
    <property type="match status" value="1"/>
</dbReference>
<protein>
    <recommendedName>
        <fullName evidence="12">NB-ARC domain-containing disease resistance protein</fullName>
    </recommendedName>
</protein>
<feature type="domain" description="Disease resistance N-terminal" evidence="7">
    <location>
        <begin position="6"/>
        <end position="96"/>
    </location>
</feature>
<dbReference type="InterPro" id="IPR001611">
    <property type="entry name" value="Leu-rich_rpt"/>
</dbReference>
<dbReference type="GO" id="GO:0005524">
    <property type="term" value="F:ATP binding"/>
    <property type="evidence" value="ECO:0007669"/>
    <property type="project" value="UniProtKB-KW"/>
</dbReference>
<dbReference type="SUPFAM" id="SSF52540">
    <property type="entry name" value="P-loop containing nucleoside triphosphate hydrolases"/>
    <property type="match status" value="1"/>
</dbReference>
<dbReference type="FunFam" id="3.40.50.300:FF:001091">
    <property type="entry name" value="Probable disease resistance protein At1g61300"/>
    <property type="match status" value="1"/>
</dbReference>
<organism evidence="10 11">
    <name type="scientific">Prunus dulcis</name>
    <name type="common">Almond</name>
    <name type="synonym">Amygdalus dulcis</name>
    <dbReference type="NCBI Taxonomy" id="3755"/>
    <lineage>
        <taxon>Eukaryota</taxon>
        <taxon>Viridiplantae</taxon>
        <taxon>Streptophyta</taxon>
        <taxon>Embryophyta</taxon>
        <taxon>Tracheophyta</taxon>
        <taxon>Spermatophyta</taxon>
        <taxon>Magnoliopsida</taxon>
        <taxon>eudicotyledons</taxon>
        <taxon>Gunneridae</taxon>
        <taxon>Pentapetalae</taxon>
        <taxon>rosids</taxon>
        <taxon>fabids</taxon>
        <taxon>Rosales</taxon>
        <taxon>Rosaceae</taxon>
        <taxon>Amygdaloideae</taxon>
        <taxon>Amygdaleae</taxon>
        <taxon>Prunus</taxon>
    </lineage>
</organism>